<dbReference type="EMBL" id="LAZR01049735">
    <property type="protein sequence ID" value="KKK88947.1"/>
    <property type="molecule type" value="Genomic_DNA"/>
</dbReference>
<name>A0A0F8Z5A3_9ZZZZ</name>
<proteinExistence type="predicted"/>
<feature type="domain" description="DUF4340" evidence="1">
    <location>
        <begin position="120"/>
        <end position="224"/>
    </location>
</feature>
<evidence type="ECO:0000313" key="2">
    <source>
        <dbReference type="EMBL" id="KKK88947.1"/>
    </source>
</evidence>
<feature type="non-terminal residue" evidence="2">
    <location>
        <position position="1"/>
    </location>
</feature>
<dbReference type="Pfam" id="PF14238">
    <property type="entry name" value="DUF4340"/>
    <property type="match status" value="1"/>
</dbReference>
<evidence type="ECO:0000259" key="1">
    <source>
        <dbReference type="Pfam" id="PF14238"/>
    </source>
</evidence>
<dbReference type="AlphaFoldDB" id="A0A0F8Z5A3"/>
<accession>A0A0F8Z5A3</accession>
<sequence length="225" mass="24334">AKPIRVTLQYRVVLPPPAPTTAPAMTSAPATASAPATPPVKYRTGKIGPLMVAKIKDHSYVWVHSWQPLAVGELGEDFYDKLAAEFRNRDVLKVDADKVAAFTLAVADAKMSFGKSGDKWSLTDDRHVKIDADKVKEFLKALDFKAASFVDYADKPDLKRFGLDAPAIAFQTTGPDGKTAQLSVSRTGPVGSDGRYATGGKAPGVFVLDKDAVKKLQKELKDFQK</sequence>
<comment type="caution">
    <text evidence="2">The sequence shown here is derived from an EMBL/GenBank/DDBJ whole genome shotgun (WGS) entry which is preliminary data.</text>
</comment>
<gene>
    <name evidence="2" type="ORF">LCGC14_2738030</name>
</gene>
<reference evidence="2" key="1">
    <citation type="journal article" date="2015" name="Nature">
        <title>Complex archaea that bridge the gap between prokaryotes and eukaryotes.</title>
        <authorList>
            <person name="Spang A."/>
            <person name="Saw J.H."/>
            <person name="Jorgensen S.L."/>
            <person name="Zaremba-Niedzwiedzka K."/>
            <person name="Martijn J."/>
            <person name="Lind A.E."/>
            <person name="van Eijk R."/>
            <person name="Schleper C."/>
            <person name="Guy L."/>
            <person name="Ettema T.J."/>
        </authorList>
    </citation>
    <scope>NUCLEOTIDE SEQUENCE</scope>
</reference>
<protein>
    <recommendedName>
        <fullName evidence="1">DUF4340 domain-containing protein</fullName>
    </recommendedName>
</protein>
<organism evidence="2">
    <name type="scientific">marine sediment metagenome</name>
    <dbReference type="NCBI Taxonomy" id="412755"/>
    <lineage>
        <taxon>unclassified sequences</taxon>
        <taxon>metagenomes</taxon>
        <taxon>ecological metagenomes</taxon>
    </lineage>
</organism>
<dbReference type="InterPro" id="IPR025641">
    <property type="entry name" value="DUF4340"/>
</dbReference>